<evidence type="ECO:0000313" key="3">
    <source>
        <dbReference type="Proteomes" id="UP000660380"/>
    </source>
</evidence>
<sequence length="141" mass="15530">MPKKTQQSAKSPLTSGNIPVHFNASDYQKVKAKSKEAGYNLSEYIRRCALSRHLPPIITDISIDTYRELGRIGADLKKLTATLQDSVASCQQDIPIDLNLLHQLQSLLIQTRKEIAGIETQTNNSQTKAGTTADIVKKQPG</sequence>
<name>A0ABR8GKC5_9CYAN</name>
<dbReference type="InterPro" id="IPR053842">
    <property type="entry name" value="NikA-like"/>
</dbReference>
<feature type="region of interest" description="Disordered" evidence="1">
    <location>
        <begin position="122"/>
        <end position="141"/>
    </location>
</feature>
<proteinExistence type="predicted"/>
<evidence type="ECO:0000313" key="2">
    <source>
        <dbReference type="EMBL" id="MBD2603842.1"/>
    </source>
</evidence>
<evidence type="ECO:0000256" key="1">
    <source>
        <dbReference type="SAM" id="MobiDB-lite"/>
    </source>
</evidence>
<dbReference type="RefSeq" id="WP_144238096.1">
    <property type="nucleotide sequence ID" value="NZ_JACJTA010000006.1"/>
</dbReference>
<reference evidence="2 3" key="1">
    <citation type="journal article" date="2020" name="ISME J.">
        <title>Comparative genomics reveals insights into cyanobacterial evolution and habitat adaptation.</title>
        <authorList>
            <person name="Chen M.Y."/>
            <person name="Teng W.K."/>
            <person name="Zhao L."/>
            <person name="Hu C.X."/>
            <person name="Zhou Y.K."/>
            <person name="Han B.P."/>
            <person name="Song L.R."/>
            <person name="Shu W.S."/>
        </authorList>
    </citation>
    <scope>NUCLEOTIDE SEQUENCE [LARGE SCALE GENOMIC DNA]</scope>
    <source>
        <strain evidence="2 3">FACHB-248</strain>
    </source>
</reference>
<protein>
    <submittedName>
        <fullName evidence="2">Uncharacterized protein</fullName>
    </submittedName>
</protein>
<dbReference type="Proteomes" id="UP000660380">
    <property type="component" value="Unassembled WGS sequence"/>
</dbReference>
<keyword evidence="3" id="KW-1185">Reference proteome</keyword>
<gene>
    <name evidence="2" type="ORF">H6G81_04660</name>
</gene>
<dbReference type="Pfam" id="PF21983">
    <property type="entry name" value="NikA-like"/>
    <property type="match status" value="1"/>
</dbReference>
<accession>A0ABR8GKC5</accession>
<organism evidence="2 3">
    <name type="scientific">Scytonema hofmannii FACHB-248</name>
    <dbReference type="NCBI Taxonomy" id="1842502"/>
    <lineage>
        <taxon>Bacteria</taxon>
        <taxon>Bacillati</taxon>
        <taxon>Cyanobacteriota</taxon>
        <taxon>Cyanophyceae</taxon>
        <taxon>Nostocales</taxon>
        <taxon>Scytonemataceae</taxon>
        <taxon>Scytonema</taxon>
    </lineage>
</organism>
<dbReference type="EMBL" id="JACJTA010000006">
    <property type="protein sequence ID" value="MBD2603842.1"/>
    <property type="molecule type" value="Genomic_DNA"/>
</dbReference>
<comment type="caution">
    <text evidence="2">The sequence shown here is derived from an EMBL/GenBank/DDBJ whole genome shotgun (WGS) entry which is preliminary data.</text>
</comment>